<dbReference type="PANTHER" id="PTHR33884:SF3">
    <property type="entry name" value="UPF0410 PROTEIN YMGE"/>
    <property type="match status" value="1"/>
</dbReference>
<evidence type="ECO:0000256" key="6">
    <source>
        <dbReference type="ARBA" id="ARBA00023136"/>
    </source>
</evidence>
<organism evidence="8 9">
    <name type="scientific">Streptomyces toyocaensis</name>
    <dbReference type="NCBI Taxonomy" id="55952"/>
    <lineage>
        <taxon>Bacteria</taxon>
        <taxon>Bacillati</taxon>
        <taxon>Actinomycetota</taxon>
        <taxon>Actinomycetes</taxon>
        <taxon>Kitasatosporales</taxon>
        <taxon>Streptomycetaceae</taxon>
        <taxon>Streptomyces</taxon>
    </lineage>
</organism>
<evidence type="ECO:0000256" key="2">
    <source>
        <dbReference type="ARBA" id="ARBA00011006"/>
    </source>
</evidence>
<dbReference type="EMBL" id="JFCB01000026">
    <property type="protein sequence ID" value="KES04451.1"/>
    <property type="molecule type" value="Genomic_DNA"/>
</dbReference>
<feature type="transmembrane region" description="Helical" evidence="7">
    <location>
        <begin position="64"/>
        <end position="84"/>
    </location>
</feature>
<evidence type="ECO:0000256" key="5">
    <source>
        <dbReference type="ARBA" id="ARBA00022989"/>
    </source>
</evidence>
<keyword evidence="5 7" id="KW-1133">Transmembrane helix</keyword>
<comment type="caution">
    <text evidence="8">The sequence shown here is derived from an EMBL/GenBank/DDBJ whole genome shotgun (WGS) entry which is preliminary data.</text>
</comment>
<dbReference type="GO" id="GO:0005886">
    <property type="term" value="C:plasma membrane"/>
    <property type="evidence" value="ECO:0007669"/>
    <property type="project" value="UniProtKB-SubCell"/>
</dbReference>
<evidence type="ECO:0000313" key="9">
    <source>
        <dbReference type="Proteomes" id="UP000028341"/>
    </source>
</evidence>
<keyword evidence="3" id="KW-1003">Cell membrane</keyword>
<protein>
    <submittedName>
        <fullName evidence="8">Signal peptidase</fullName>
    </submittedName>
</protein>
<evidence type="ECO:0000256" key="4">
    <source>
        <dbReference type="ARBA" id="ARBA00022692"/>
    </source>
</evidence>
<evidence type="ECO:0000256" key="7">
    <source>
        <dbReference type="SAM" id="Phobius"/>
    </source>
</evidence>
<dbReference type="AlphaFoldDB" id="A0A081XLM8"/>
<dbReference type="Pfam" id="PF04226">
    <property type="entry name" value="Transgly_assoc"/>
    <property type="match status" value="1"/>
</dbReference>
<accession>A0A081XLM8</accession>
<keyword evidence="4 7" id="KW-0812">Transmembrane</keyword>
<evidence type="ECO:0000256" key="3">
    <source>
        <dbReference type="ARBA" id="ARBA00022475"/>
    </source>
</evidence>
<gene>
    <name evidence="8" type="ORF">BU52_24900</name>
</gene>
<sequence>MGWLWAIIVGFVLGLIAKLVIPGKQHIPLWLATICGMIGAVIGNAMAGGLGIEETPGFDWGRHAFQLGAAIVIVFLVDALYTSMKRRKTEGQRA</sequence>
<evidence type="ECO:0000313" key="8">
    <source>
        <dbReference type="EMBL" id="KES04451.1"/>
    </source>
</evidence>
<dbReference type="InterPro" id="IPR007341">
    <property type="entry name" value="Transgly_assoc"/>
</dbReference>
<dbReference type="OrthoDB" id="3483802at2"/>
<keyword evidence="6 7" id="KW-0472">Membrane</keyword>
<keyword evidence="9" id="KW-1185">Reference proteome</keyword>
<feature type="transmembrane region" description="Helical" evidence="7">
    <location>
        <begin position="29"/>
        <end position="52"/>
    </location>
</feature>
<dbReference type="PANTHER" id="PTHR33884">
    <property type="entry name" value="UPF0410 PROTEIN YMGE"/>
    <property type="match status" value="1"/>
</dbReference>
<reference evidence="8 9" key="1">
    <citation type="submission" date="2014-02" db="EMBL/GenBank/DDBJ databases">
        <title>The genome announcement of Streptomyces toyocaensis NRRL15009.</title>
        <authorList>
            <person name="Hong H.-J."/>
            <person name="Kwun M.J."/>
        </authorList>
    </citation>
    <scope>NUCLEOTIDE SEQUENCE [LARGE SCALE GENOMIC DNA]</scope>
    <source>
        <strain evidence="8 9">NRRL 15009</strain>
    </source>
</reference>
<dbReference type="Proteomes" id="UP000028341">
    <property type="component" value="Unassembled WGS sequence"/>
</dbReference>
<dbReference type="STRING" id="55952.BU52_24900"/>
<dbReference type="RefSeq" id="WP_037937957.1">
    <property type="nucleotide sequence ID" value="NZ_JBFADL010000074.1"/>
</dbReference>
<comment type="similarity">
    <text evidence="2">Belongs to the UPF0410 family.</text>
</comment>
<evidence type="ECO:0000256" key="1">
    <source>
        <dbReference type="ARBA" id="ARBA00004651"/>
    </source>
</evidence>
<feature type="transmembrane region" description="Helical" evidence="7">
    <location>
        <begin position="6"/>
        <end position="22"/>
    </location>
</feature>
<name>A0A081XLM8_STRTO</name>
<comment type="subcellular location">
    <subcellularLocation>
        <location evidence="1">Cell membrane</location>
        <topology evidence="1">Multi-pass membrane protein</topology>
    </subcellularLocation>
</comment>
<proteinExistence type="inferred from homology"/>
<dbReference type="eggNOG" id="COG2261">
    <property type="taxonomic scope" value="Bacteria"/>
</dbReference>